<dbReference type="InterPro" id="IPR005913">
    <property type="entry name" value="dTDP_dehydrorham_reduct"/>
</dbReference>
<dbReference type="Gene3D" id="3.90.25.10">
    <property type="entry name" value="UDP-galactose 4-epimerase, domain 1"/>
    <property type="match status" value="1"/>
</dbReference>
<gene>
    <name evidence="2" type="ORF">B2A_00870</name>
</gene>
<name>T1BF01_9ZZZZ</name>
<feature type="non-terminal residue" evidence="2">
    <location>
        <position position="1"/>
    </location>
</feature>
<dbReference type="Pfam" id="PF04321">
    <property type="entry name" value="RmlD_sub_bind"/>
    <property type="match status" value="1"/>
</dbReference>
<dbReference type="EMBL" id="AUZZ01000664">
    <property type="protein sequence ID" value="EQD67113.1"/>
    <property type="molecule type" value="Genomic_DNA"/>
</dbReference>
<dbReference type="GO" id="GO:0008831">
    <property type="term" value="F:dTDP-4-dehydrorhamnose reductase activity"/>
    <property type="evidence" value="ECO:0007669"/>
    <property type="project" value="UniProtKB-EC"/>
</dbReference>
<dbReference type="InterPro" id="IPR029903">
    <property type="entry name" value="RmlD-like-bd"/>
</dbReference>
<reference evidence="2" key="2">
    <citation type="journal article" date="2014" name="ISME J.">
        <title>Microbial stratification in low pH oxic and suboxic macroscopic growths along an acid mine drainage.</title>
        <authorList>
            <person name="Mendez-Garcia C."/>
            <person name="Mesa V."/>
            <person name="Sprenger R.R."/>
            <person name="Richter M."/>
            <person name="Diez M.S."/>
            <person name="Solano J."/>
            <person name="Bargiela R."/>
            <person name="Golyshina O.V."/>
            <person name="Manteca A."/>
            <person name="Ramos J.L."/>
            <person name="Gallego J.R."/>
            <person name="Llorente I."/>
            <person name="Martins Dos Santos V.A."/>
            <person name="Jensen O.N."/>
            <person name="Pelaez A.I."/>
            <person name="Sanchez J."/>
            <person name="Ferrer M."/>
        </authorList>
    </citation>
    <scope>NUCLEOTIDE SEQUENCE</scope>
</reference>
<dbReference type="GO" id="GO:0019305">
    <property type="term" value="P:dTDP-rhamnose biosynthetic process"/>
    <property type="evidence" value="ECO:0007669"/>
    <property type="project" value="TreeGrafter"/>
</dbReference>
<feature type="domain" description="RmlD-like substrate binding" evidence="1">
    <location>
        <begin position="1"/>
        <end position="125"/>
    </location>
</feature>
<dbReference type="InterPro" id="IPR036291">
    <property type="entry name" value="NAD(P)-bd_dom_sf"/>
</dbReference>
<dbReference type="PANTHER" id="PTHR10491:SF4">
    <property type="entry name" value="METHIONINE ADENOSYLTRANSFERASE 2 SUBUNIT BETA"/>
    <property type="match status" value="1"/>
</dbReference>
<protein>
    <submittedName>
        <fullName evidence="2">dTDP-4-dehydrorhamnose reductase</fullName>
        <ecNumber evidence="2">1.1.1.133</ecNumber>
    </submittedName>
</protein>
<sequence>TVLRLLGEREELRVIDDQIGTPTSALTLARFIWCVGVGTTLTGILHWSDAGVASWYDFACAIQEEAWDQGLLTRKIPIRPIPTEAYPLPAKRPAQSLLDKSASIERVGFLPIHWREALGEVVRRLAGERSDPKAPRKPLGESGG</sequence>
<dbReference type="EC" id="1.1.1.133" evidence="2"/>
<dbReference type="PANTHER" id="PTHR10491">
    <property type="entry name" value="DTDP-4-DEHYDRORHAMNOSE REDUCTASE"/>
    <property type="match status" value="1"/>
</dbReference>
<dbReference type="GO" id="GO:0005829">
    <property type="term" value="C:cytosol"/>
    <property type="evidence" value="ECO:0007669"/>
    <property type="project" value="TreeGrafter"/>
</dbReference>
<reference evidence="2" key="1">
    <citation type="submission" date="2013-08" db="EMBL/GenBank/DDBJ databases">
        <authorList>
            <person name="Mendez C."/>
            <person name="Richter M."/>
            <person name="Ferrer M."/>
            <person name="Sanchez J."/>
        </authorList>
    </citation>
    <scope>NUCLEOTIDE SEQUENCE</scope>
</reference>
<evidence type="ECO:0000313" key="2">
    <source>
        <dbReference type="EMBL" id="EQD67113.1"/>
    </source>
</evidence>
<comment type="caution">
    <text evidence="2">The sequence shown here is derived from an EMBL/GenBank/DDBJ whole genome shotgun (WGS) entry which is preliminary data.</text>
</comment>
<accession>T1BF01</accession>
<dbReference type="AlphaFoldDB" id="T1BF01"/>
<dbReference type="Gene3D" id="3.40.50.720">
    <property type="entry name" value="NAD(P)-binding Rossmann-like Domain"/>
    <property type="match status" value="1"/>
</dbReference>
<evidence type="ECO:0000259" key="1">
    <source>
        <dbReference type="Pfam" id="PF04321"/>
    </source>
</evidence>
<organism evidence="2">
    <name type="scientific">mine drainage metagenome</name>
    <dbReference type="NCBI Taxonomy" id="410659"/>
    <lineage>
        <taxon>unclassified sequences</taxon>
        <taxon>metagenomes</taxon>
        <taxon>ecological metagenomes</taxon>
    </lineage>
</organism>
<proteinExistence type="predicted"/>
<keyword evidence="2" id="KW-0560">Oxidoreductase</keyword>
<dbReference type="SUPFAM" id="SSF51735">
    <property type="entry name" value="NAD(P)-binding Rossmann-fold domains"/>
    <property type="match status" value="1"/>
</dbReference>